<proteinExistence type="inferred from homology"/>
<dbReference type="InterPro" id="IPR010379">
    <property type="entry name" value="EzrA"/>
</dbReference>
<dbReference type="GO" id="GO:0005886">
    <property type="term" value="C:plasma membrane"/>
    <property type="evidence" value="ECO:0007669"/>
    <property type="project" value="UniProtKB-SubCell"/>
</dbReference>
<dbReference type="GO" id="GO:0005940">
    <property type="term" value="C:septin ring"/>
    <property type="evidence" value="ECO:0007669"/>
    <property type="project" value="InterPro"/>
</dbReference>
<keyword evidence="3 6" id="KW-0175">Coiled coil</keyword>
<sequence>MSLQLMWKAGYKIESTIKGWDFMVIFLIAIVVVAVVGYLAVLYFQRSYSERLGQEKTNVEKIAKHSLDSKLAEISQLNLSGESLSEFETLDKGYHYLKNRELPELSERITDLEDALGHYQFFRLSRELKILQNKTAGAQQHYNELQSKLSGIEESTRQHEGELKRLQYKYQGLRSTLLSKNFSFGPSIDQLEEKSADIEADFANYTKLSESGDYVSSEEPLNQLKADMNDLEDAVSQVPPLFKNLNNVFPEQLAELKAGLQQMKESNCLFSEDLGAKVERLNSQVQENEENLKRLKLDAAQELDAQIIQEIDQIYAAIELEYTAAQQLSQKLAVFGKFLQHAQTQQKELAIELDRLGQNYTFNEQEEERSAALEQTLKKIQDNFEHIDHAIEQSTGLVYSKALAQVEQDEQTLTETEEEQQKINQSISGLWKEEQDALTAVETFDTEIHRMKRELEKLNLPGLPDNYLEYFFKVSQEIETLDADLNKMKIDMAVITKTLINTQSDLDVLDHKTTEIEDSSKLAERLLQYSNRYRNRYPEVEQAYQQALSEFQHDYNYVAALDTISQAVDTVEPGAFQRISEQFQSDKESMAI</sequence>
<dbReference type="GO" id="GO:0000917">
    <property type="term" value="P:division septum assembly"/>
    <property type="evidence" value="ECO:0007669"/>
    <property type="project" value="UniProtKB-KW"/>
</dbReference>
<evidence type="ECO:0000256" key="3">
    <source>
        <dbReference type="ARBA" id="ARBA00023054"/>
    </source>
</evidence>
<keyword evidence="1 6" id="KW-0812">Transmembrane</keyword>
<dbReference type="EMBL" id="BFFP01000004">
    <property type="protein sequence ID" value="GBG93969.1"/>
    <property type="molecule type" value="Genomic_DNA"/>
</dbReference>
<keyword evidence="5 6" id="KW-0717">Septation</keyword>
<feature type="topological domain" description="Extracellular" evidence="6">
    <location>
        <begin position="1"/>
        <end position="25"/>
    </location>
</feature>
<keyword evidence="6" id="KW-0132">Cell division</keyword>
<dbReference type="HAMAP" id="MF_00728">
    <property type="entry name" value="EzrA"/>
    <property type="match status" value="1"/>
</dbReference>
<evidence type="ECO:0000256" key="1">
    <source>
        <dbReference type="ARBA" id="ARBA00022692"/>
    </source>
</evidence>
<dbReference type="Pfam" id="PF06160">
    <property type="entry name" value="EzrA"/>
    <property type="match status" value="1"/>
</dbReference>
<comment type="function">
    <text evidence="6">Negative regulator of FtsZ ring formation; modulates the frequency and position of FtsZ ring formation. Inhibits FtsZ ring formation at polar sites. Interacts either with FtsZ or with one of its binding partners to promote depolymerization.</text>
</comment>
<evidence type="ECO:0000256" key="5">
    <source>
        <dbReference type="ARBA" id="ARBA00023210"/>
    </source>
</evidence>
<feature type="transmembrane region" description="Helical" evidence="7">
    <location>
        <begin position="20"/>
        <end position="44"/>
    </location>
</feature>
<feature type="coiled-coil region" evidence="6">
    <location>
        <begin position="339"/>
        <end position="426"/>
    </location>
</feature>
<evidence type="ECO:0000313" key="9">
    <source>
        <dbReference type="Proteomes" id="UP000286848"/>
    </source>
</evidence>
<dbReference type="GO" id="GO:0000921">
    <property type="term" value="P:septin ring assembly"/>
    <property type="evidence" value="ECO:0007669"/>
    <property type="project" value="InterPro"/>
</dbReference>
<dbReference type="AlphaFoldDB" id="A0A401IQZ3"/>
<reference evidence="9" key="1">
    <citation type="journal article" date="2019" name="Int. J. Syst. Evol. Microbiol.">
        <title>Lactobacillus salitolerans sp. nov., a novel lactic acid bacterium isolated from spent mushroom substrates.</title>
        <authorList>
            <person name="Tohno M."/>
            <person name="Tanizawa Y."/>
            <person name="Kojima Y."/>
            <person name="Sakamoto M."/>
            <person name="Nakamura Y."/>
            <person name="Ohkuma M."/>
            <person name="Kobayashi H."/>
        </authorList>
    </citation>
    <scope>NUCLEOTIDE SEQUENCE [LARGE SCALE GENOMIC DNA]</scope>
    <source>
        <strain evidence="9">YK43</strain>
    </source>
</reference>
<keyword evidence="6" id="KW-0131">Cell cycle</keyword>
<feature type="topological domain" description="Cytoplasmic" evidence="6">
    <location>
        <begin position="45"/>
        <end position="592"/>
    </location>
</feature>
<name>A0A401IQZ3_9LACO</name>
<protein>
    <recommendedName>
        <fullName evidence="6">Septation ring formation regulator EzrA</fullName>
    </recommendedName>
</protein>
<keyword evidence="9" id="KW-1185">Reference proteome</keyword>
<evidence type="ECO:0000313" key="8">
    <source>
        <dbReference type="EMBL" id="GBG93969.1"/>
    </source>
</evidence>
<dbReference type="Proteomes" id="UP000286848">
    <property type="component" value="Unassembled WGS sequence"/>
</dbReference>
<evidence type="ECO:0000256" key="7">
    <source>
        <dbReference type="SAM" id="Phobius"/>
    </source>
</evidence>
<keyword evidence="4 6" id="KW-0472">Membrane</keyword>
<evidence type="ECO:0000256" key="6">
    <source>
        <dbReference type="HAMAP-Rule" id="MF_00728"/>
    </source>
</evidence>
<feature type="coiled-coil region" evidence="6">
    <location>
        <begin position="271"/>
        <end position="305"/>
    </location>
</feature>
<comment type="similarity">
    <text evidence="6">Belongs to the EzrA family.</text>
</comment>
<gene>
    <name evidence="6 8" type="primary">ezrA</name>
    <name evidence="8" type="ORF">LFYK43_04280</name>
</gene>
<evidence type="ECO:0000256" key="2">
    <source>
        <dbReference type="ARBA" id="ARBA00022989"/>
    </source>
</evidence>
<organism evidence="8 9">
    <name type="scientific">Ligilactobacillus salitolerans</name>
    <dbReference type="NCBI Taxonomy" id="1808352"/>
    <lineage>
        <taxon>Bacteria</taxon>
        <taxon>Bacillati</taxon>
        <taxon>Bacillota</taxon>
        <taxon>Bacilli</taxon>
        <taxon>Lactobacillales</taxon>
        <taxon>Lactobacillaceae</taxon>
        <taxon>Ligilactobacillus</taxon>
    </lineage>
</organism>
<comment type="caution">
    <text evidence="8">The sequence shown here is derived from an EMBL/GenBank/DDBJ whole genome shotgun (WGS) entry which is preliminary data.</text>
</comment>
<accession>A0A401IQZ3</accession>
<dbReference type="Gene3D" id="1.10.287.1490">
    <property type="match status" value="1"/>
</dbReference>
<evidence type="ECO:0000256" key="4">
    <source>
        <dbReference type="ARBA" id="ARBA00023136"/>
    </source>
</evidence>
<keyword evidence="6" id="KW-1003">Cell membrane</keyword>
<comment type="subcellular location">
    <subcellularLocation>
        <location evidence="6">Cell membrane</location>
        <topology evidence="6">Single-pass membrane protein</topology>
    </subcellularLocation>
    <text evidence="6">Colocalized with FtsZ to the nascent septal site.</text>
</comment>
<keyword evidence="2 6" id="KW-1133">Transmembrane helix</keyword>